<dbReference type="PROSITE" id="PS00671">
    <property type="entry name" value="D_2_HYDROXYACID_DH_3"/>
    <property type="match status" value="1"/>
</dbReference>
<dbReference type="InterPro" id="IPR006140">
    <property type="entry name" value="D-isomer_DH_NAD-bd"/>
</dbReference>
<keyword evidence="8" id="KW-1185">Reference proteome</keyword>
<dbReference type="GO" id="GO:0051287">
    <property type="term" value="F:NAD binding"/>
    <property type="evidence" value="ECO:0007669"/>
    <property type="project" value="InterPro"/>
</dbReference>
<dbReference type="InterPro" id="IPR050223">
    <property type="entry name" value="D-isomer_2-hydroxyacid_DH"/>
</dbReference>
<evidence type="ECO:0000259" key="6">
    <source>
        <dbReference type="Pfam" id="PF02826"/>
    </source>
</evidence>
<comment type="similarity">
    <text evidence="1 4">Belongs to the D-isomer specific 2-hydroxyacid dehydrogenase family.</text>
</comment>
<dbReference type="SUPFAM" id="SSF52283">
    <property type="entry name" value="Formate/glycerate dehydrogenase catalytic domain-like"/>
    <property type="match status" value="1"/>
</dbReference>
<sequence>MIGGILMGLNRKKVLCLDSISKRMEILIMEQLSKEIDIVFCKDKKDWEKHIRTANVLITFTHGISKEWIEKADDCVFIQKLGAGINNIDLVEASKRKIPVANAPGLNSTAVAEHSVILMLSVFKHLVTAHNYIVHKGEWLKTQLRDHSYQLSYKKVGLIGFGNIGREVCRLLKGFECEISYYDTYRLSNEKEAELGVSYKNLDKLIQESDVVSLHVPLNSGTYHLVNKERLLLMKETAVLINTCRGGVIDEDALYDVLKSGRLTGAGLDVFETEPIEKDNKLASLPNVILTPHIGGGTNEAMEAVIQKACLNINSVLSNGKLPNEKDIVNFNELQSCSI</sequence>
<dbReference type="Pfam" id="PF00389">
    <property type="entry name" value="2-Hacid_dh"/>
    <property type="match status" value="1"/>
</dbReference>
<gene>
    <name evidence="7" type="ORF">EKG37_04635</name>
</gene>
<dbReference type="Pfam" id="PF02826">
    <property type="entry name" value="2-Hacid_dh_C"/>
    <property type="match status" value="1"/>
</dbReference>
<evidence type="ECO:0000313" key="7">
    <source>
        <dbReference type="EMBL" id="RTR35176.1"/>
    </source>
</evidence>
<dbReference type="EMBL" id="RXNT01000003">
    <property type="protein sequence ID" value="RTR35176.1"/>
    <property type="molecule type" value="Genomic_DNA"/>
</dbReference>
<evidence type="ECO:0000256" key="3">
    <source>
        <dbReference type="ARBA" id="ARBA00023027"/>
    </source>
</evidence>
<evidence type="ECO:0000256" key="1">
    <source>
        <dbReference type="ARBA" id="ARBA00005854"/>
    </source>
</evidence>
<dbReference type="InterPro" id="IPR029753">
    <property type="entry name" value="D-isomer_DH_CS"/>
</dbReference>
<keyword evidence="3" id="KW-0520">NAD</keyword>
<evidence type="ECO:0000256" key="2">
    <source>
        <dbReference type="ARBA" id="ARBA00023002"/>
    </source>
</evidence>
<name>A0A431WI14_9BACI</name>
<organism evidence="7 8">
    <name type="scientific">Bacillus yapensis</name>
    <dbReference type="NCBI Taxonomy" id="2492960"/>
    <lineage>
        <taxon>Bacteria</taxon>
        <taxon>Bacillati</taxon>
        <taxon>Bacillota</taxon>
        <taxon>Bacilli</taxon>
        <taxon>Bacillales</taxon>
        <taxon>Bacillaceae</taxon>
        <taxon>Bacillus</taxon>
    </lineage>
</organism>
<dbReference type="AlphaFoldDB" id="A0A431WI14"/>
<reference evidence="7 8" key="1">
    <citation type="submission" date="2018-12" db="EMBL/GenBank/DDBJ databases">
        <title>Bacillus yapensis draft genome sequence.</title>
        <authorList>
            <person name="Yu L."/>
            <person name="Xu X."/>
            <person name="Tang X."/>
        </authorList>
    </citation>
    <scope>NUCLEOTIDE SEQUENCE [LARGE SCALE GENOMIC DNA]</scope>
    <source>
        <strain evidence="7 8">XXST-01</strain>
    </source>
</reference>
<evidence type="ECO:0000313" key="8">
    <source>
        <dbReference type="Proteomes" id="UP000271374"/>
    </source>
</evidence>
<dbReference type="GO" id="GO:0005829">
    <property type="term" value="C:cytosol"/>
    <property type="evidence" value="ECO:0007669"/>
    <property type="project" value="TreeGrafter"/>
</dbReference>
<protein>
    <submittedName>
        <fullName evidence="7">3-phosphoglycerate dehydrogenase</fullName>
    </submittedName>
</protein>
<accession>A0A431WI14</accession>
<dbReference type="PANTHER" id="PTHR10996:SF264">
    <property type="entry name" value="HYPOTHETICAL D-ISOMER SPECIFIC 2-HYDROXYACID DEHYDROGENASE (EUROFUNG)"/>
    <property type="match status" value="1"/>
</dbReference>
<dbReference type="InterPro" id="IPR036291">
    <property type="entry name" value="NAD(P)-bd_dom_sf"/>
</dbReference>
<dbReference type="GO" id="GO:0030267">
    <property type="term" value="F:glyoxylate reductase (NADPH) activity"/>
    <property type="evidence" value="ECO:0007669"/>
    <property type="project" value="TreeGrafter"/>
</dbReference>
<comment type="caution">
    <text evidence="7">The sequence shown here is derived from an EMBL/GenBank/DDBJ whole genome shotgun (WGS) entry which is preliminary data.</text>
</comment>
<dbReference type="InterPro" id="IPR006139">
    <property type="entry name" value="D-isomer_2_OHA_DH_cat_dom"/>
</dbReference>
<evidence type="ECO:0000256" key="4">
    <source>
        <dbReference type="RuleBase" id="RU003719"/>
    </source>
</evidence>
<feature type="domain" description="D-isomer specific 2-hydroxyacid dehydrogenase catalytic" evidence="5">
    <location>
        <begin position="18"/>
        <end position="324"/>
    </location>
</feature>
<dbReference type="FunFam" id="3.40.50.720:FF:000203">
    <property type="entry name" value="D-3-phosphoglycerate dehydrogenase (SerA)"/>
    <property type="match status" value="1"/>
</dbReference>
<dbReference type="CDD" id="cd12175">
    <property type="entry name" value="2-Hacid_dh_11"/>
    <property type="match status" value="1"/>
</dbReference>
<dbReference type="PROSITE" id="PS00670">
    <property type="entry name" value="D_2_HYDROXYACID_DH_2"/>
    <property type="match status" value="1"/>
</dbReference>
<dbReference type="SUPFAM" id="SSF51735">
    <property type="entry name" value="NAD(P)-binding Rossmann-fold domains"/>
    <property type="match status" value="1"/>
</dbReference>
<dbReference type="PANTHER" id="PTHR10996">
    <property type="entry name" value="2-HYDROXYACID DEHYDROGENASE-RELATED"/>
    <property type="match status" value="1"/>
</dbReference>
<dbReference type="OrthoDB" id="9805416at2"/>
<dbReference type="Proteomes" id="UP000271374">
    <property type="component" value="Unassembled WGS sequence"/>
</dbReference>
<dbReference type="GO" id="GO:0016618">
    <property type="term" value="F:hydroxypyruvate reductase [NAD(P)H] activity"/>
    <property type="evidence" value="ECO:0007669"/>
    <property type="project" value="TreeGrafter"/>
</dbReference>
<evidence type="ECO:0000259" key="5">
    <source>
        <dbReference type="Pfam" id="PF00389"/>
    </source>
</evidence>
<proteinExistence type="inferred from homology"/>
<dbReference type="Gene3D" id="3.40.50.720">
    <property type="entry name" value="NAD(P)-binding Rossmann-like Domain"/>
    <property type="match status" value="2"/>
</dbReference>
<keyword evidence="2 4" id="KW-0560">Oxidoreductase</keyword>
<feature type="domain" description="D-isomer specific 2-hydroxyacid dehydrogenase NAD-binding" evidence="6">
    <location>
        <begin position="117"/>
        <end position="295"/>
    </location>
</feature>